<feature type="compositionally biased region" description="Polar residues" evidence="1">
    <location>
        <begin position="1"/>
        <end position="10"/>
    </location>
</feature>
<dbReference type="Proteomes" id="UP000001812">
    <property type="component" value="Chromosome II"/>
</dbReference>
<feature type="region of interest" description="Disordered" evidence="1">
    <location>
        <begin position="1"/>
        <end position="134"/>
    </location>
</feature>
<dbReference type="EMBL" id="CM000833">
    <property type="protein sequence ID" value="EET02829.1"/>
    <property type="molecule type" value="Genomic_DNA"/>
</dbReference>
<feature type="compositionally biased region" description="Polar residues" evidence="1">
    <location>
        <begin position="19"/>
        <end position="42"/>
    </location>
</feature>
<name>A0A0E1VRZ5_BURPE</name>
<dbReference type="AlphaFoldDB" id="A0A0E1VRZ5"/>
<accession>A0A0E1VRZ5</accession>
<feature type="compositionally biased region" description="Basic and acidic residues" evidence="1">
    <location>
        <begin position="85"/>
        <end position="94"/>
    </location>
</feature>
<feature type="compositionally biased region" description="Basic and acidic residues" evidence="1">
    <location>
        <begin position="47"/>
        <end position="60"/>
    </location>
</feature>
<evidence type="ECO:0000256" key="1">
    <source>
        <dbReference type="SAM" id="MobiDB-lite"/>
    </source>
</evidence>
<proteinExistence type="predicted"/>
<protein>
    <submittedName>
        <fullName evidence="2">Uncharacterized protein</fullName>
    </submittedName>
</protein>
<reference evidence="2" key="1">
    <citation type="submission" date="2009-05" db="EMBL/GenBank/DDBJ databases">
        <authorList>
            <person name="Harkins D.M."/>
            <person name="DeShazer D."/>
            <person name="Woods D.E."/>
            <person name="Brinkac L.M."/>
            <person name="Brown K.A."/>
            <person name="Hung G.C."/>
            <person name="Tuanyok A."/>
            <person name="Zhang B."/>
            <person name="Nierman W.C."/>
        </authorList>
    </citation>
    <scope>NUCLEOTIDE SEQUENCE [LARGE SCALE GENOMIC DNA]</scope>
    <source>
        <strain evidence="2">1710a</strain>
    </source>
</reference>
<sequence length="509" mass="52501">MKTNSTTGSSRVGLRDNDASASESLLGNNEHQPTKLNRSEMFSSLRDLSKPGGDGREIKVQFKAKSAPELNADSTADVHLPSTRNTEHVPEGRLENTGSLQEGGSADRVEPEASNAPSRTSHGVEPGGEGERVSRASANEGVGHAALSMLKNGMRNVGAVAARNLVSVLPQTAAREAVRAYLTPALAAAPAGVATAAGAVAAAAPIVQNFVGLVRDIQNGTSSRTRVISRTAMMVTTGGFLAASAATGTLAAAAPALVAANAIYTPLRDLVQYNVQLKDNNQQPANMKRVLGSAAAYGVNQGLVNEAMDRVAGAARGRFEAETSVRSGVTTDGTPQVSTAALETHTNPSASLGVDVPSSGYVLARSAGFAAANFAGETLDELTLRGATALQQGNLSNLQISVGWRPQDERTWSAVADQAFTTNAARSTLFANAYMGAYAIPSPPGAASDAVVGSILGGLYTAFIKVHDTPQRALPDEERGIDELASTGRGRENAAVLTIEDETRSTSGV</sequence>
<gene>
    <name evidence="2" type="ORF">BURPS1710A_A1128</name>
</gene>
<organism evidence="2">
    <name type="scientific">Burkholderia pseudomallei 1710a</name>
    <dbReference type="NCBI Taxonomy" id="320371"/>
    <lineage>
        <taxon>Bacteria</taxon>
        <taxon>Pseudomonadati</taxon>
        <taxon>Pseudomonadota</taxon>
        <taxon>Betaproteobacteria</taxon>
        <taxon>Burkholderiales</taxon>
        <taxon>Burkholderiaceae</taxon>
        <taxon>Burkholderia</taxon>
        <taxon>pseudomallei group</taxon>
    </lineage>
</organism>
<dbReference type="RefSeq" id="WP_004528698.1">
    <property type="nucleotide sequence ID" value="NZ_CM000833.1"/>
</dbReference>
<evidence type="ECO:0000313" key="2">
    <source>
        <dbReference type="EMBL" id="EET02829.1"/>
    </source>
</evidence>
<dbReference type="HOGENOM" id="CLU_666793_0_0_4"/>